<reference evidence="2 3" key="1">
    <citation type="journal article" date="2013" name="Curr. Biol.">
        <title>The Genome of the Foraminiferan Reticulomyxa filosa.</title>
        <authorList>
            <person name="Glockner G."/>
            <person name="Hulsmann N."/>
            <person name="Schleicher M."/>
            <person name="Noegel A.A."/>
            <person name="Eichinger L."/>
            <person name="Gallinger C."/>
            <person name="Pawlowski J."/>
            <person name="Sierra R."/>
            <person name="Euteneuer U."/>
            <person name="Pillet L."/>
            <person name="Moustafa A."/>
            <person name="Platzer M."/>
            <person name="Groth M."/>
            <person name="Szafranski K."/>
            <person name="Schliwa M."/>
        </authorList>
    </citation>
    <scope>NUCLEOTIDE SEQUENCE [LARGE SCALE GENOMIC DNA]</scope>
</reference>
<organism evidence="2 3">
    <name type="scientific">Reticulomyxa filosa</name>
    <dbReference type="NCBI Taxonomy" id="46433"/>
    <lineage>
        <taxon>Eukaryota</taxon>
        <taxon>Sar</taxon>
        <taxon>Rhizaria</taxon>
        <taxon>Retaria</taxon>
        <taxon>Foraminifera</taxon>
        <taxon>Monothalamids</taxon>
        <taxon>Reticulomyxidae</taxon>
        <taxon>Reticulomyxa</taxon>
    </lineage>
</organism>
<accession>X6N6K4</accession>
<dbReference type="EMBL" id="ASPP01011215">
    <property type="protein sequence ID" value="ETO21880.1"/>
    <property type="molecule type" value="Genomic_DNA"/>
</dbReference>
<feature type="coiled-coil region" evidence="1">
    <location>
        <begin position="191"/>
        <end position="218"/>
    </location>
</feature>
<evidence type="ECO:0000313" key="3">
    <source>
        <dbReference type="Proteomes" id="UP000023152"/>
    </source>
</evidence>
<protein>
    <submittedName>
        <fullName evidence="2">Uncharacterized protein</fullName>
    </submittedName>
</protein>
<proteinExistence type="predicted"/>
<keyword evidence="1" id="KW-0175">Coiled coil</keyword>
<dbReference type="Proteomes" id="UP000023152">
    <property type="component" value="Unassembled WGS sequence"/>
</dbReference>
<comment type="caution">
    <text evidence="2">The sequence shown here is derived from an EMBL/GenBank/DDBJ whole genome shotgun (WGS) entry which is preliminary data.</text>
</comment>
<dbReference type="AlphaFoldDB" id="X6N6K4"/>
<name>X6N6K4_RETFI</name>
<evidence type="ECO:0000313" key="2">
    <source>
        <dbReference type="EMBL" id="ETO21880.1"/>
    </source>
</evidence>
<gene>
    <name evidence="2" type="ORF">RFI_15323</name>
</gene>
<evidence type="ECO:0000256" key="1">
    <source>
        <dbReference type="SAM" id="Coils"/>
    </source>
</evidence>
<sequence length="420" mass="48764">MLSFVNELHVKIAGCTQDESKIKKYEAEMSVLIKLYGDVIKEDILRKKLEQSNGNVSAVIDQITATLLDQNVICTTKIQYIQILLLHYKAKNRLLSKVQLMKKKTEQVRNNNDGVKSNKLKKEEEKAEIGETKTGINLQGYCTNVDCLASKAKLPAMIFNSEHITNANDNPISVKDNHYQCFYSIKPGLFYEIKAKKIRQYETNLEDLIRRSEDAMVSNEIINLVSELQKYLITVVKPPKLKDSVRLLEKIKCDYNGDYNQVFDIGRFTILCDNATKLQTVVTIFLKDNQRHITDFTILNCMFQNMTHLFYEHGNQIIRRKFKASNETLTKINNVICEWIDDKGIQKLANRYRSHLDIGILKPPQLSKNELEINKNVLLKMAQFVYEQLCKFIIEKIKGKAIYVILYEYYKRYTLGCKEN</sequence>
<keyword evidence="3" id="KW-1185">Reference proteome</keyword>